<feature type="compositionally biased region" description="Polar residues" evidence="1">
    <location>
        <begin position="86"/>
        <end position="98"/>
    </location>
</feature>
<dbReference type="Proteomes" id="UP000737018">
    <property type="component" value="Unassembled WGS sequence"/>
</dbReference>
<accession>A0A8J4VM47</accession>
<gene>
    <name evidence="2" type="ORF">CMV_010216</name>
</gene>
<dbReference type="EMBL" id="JRKL02001164">
    <property type="protein sequence ID" value="KAF3965608.1"/>
    <property type="molecule type" value="Genomic_DNA"/>
</dbReference>
<comment type="caution">
    <text evidence="2">The sequence shown here is derived from an EMBL/GenBank/DDBJ whole genome shotgun (WGS) entry which is preliminary data.</text>
</comment>
<feature type="compositionally biased region" description="Low complexity" evidence="1">
    <location>
        <begin position="25"/>
        <end position="45"/>
    </location>
</feature>
<evidence type="ECO:0000313" key="3">
    <source>
        <dbReference type="Proteomes" id="UP000737018"/>
    </source>
</evidence>
<feature type="compositionally biased region" description="Low complexity" evidence="1">
    <location>
        <begin position="293"/>
        <end position="311"/>
    </location>
</feature>
<evidence type="ECO:0000256" key="1">
    <source>
        <dbReference type="SAM" id="MobiDB-lite"/>
    </source>
</evidence>
<feature type="region of interest" description="Disordered" evidence="1">
    <location>
        <begin position="86"/>
        <end position="135"/>
    </location>
</feature>
<proteinExistence type="predicted"/>
<sequence length="385" mass="42139">MAVSPIHVGNPSLTSSKPKLDPIENNPTPLPIIIDDPSPISTNIDELSPFFPPGFDPRVASSNPTGLTITNTNHIQDNAIYPQLKTSQPQSLQNTPENPSVPQPPQAAPPQFSQEESTNLNPTHKRKVSRQEFADHTKRIRLEGHATEEGVVVPEVSLTLFKETQNGKSSSSNRCKLERQGETYMKFWELGWFCSSQSTFNQNTTIFPNHGIQSEAALAPQNPFGAQFVSQQALAQAFLPQCSISQVQCKQLLNFLKEVSSSGLGIGTQSAHQVATVMAPAPPIQPILPPTSASSFNSNSSNFSDASSTTDPSFVPPSNLPHIVESSLVPSQSDSINDSNQVSQSIPDVPADLFWILQILSLFQLYLFLLRLNLYMFLPFLTYLC</sequence>
<protein>
    <submittedName>
        <fullName evidence="2">Uncharacterized protein</fullName>
    </submittedName>
</protein>
<feature type="region of interest" description="Disordered" evidence="1">
    <location>
        <begin position="1"/>
        <end position="70"/>
    </location>
</feature>
<feature type="compositionally biased region" description="Pro residues" evidence="1">
    <location>
        <begin position="99"/>
        <end position="108"/>
    </location>
</feature>
<feature type="compositionally biased region" description="Polar residues" evidence="1">
    <location>
        <begin position="60"/>
        <end position="70"/>
    </location>
</feature>
<dbReference type="AlphaFoldDB" id="A0A8J4VM47"/>
<name>A0A8J4VM47_9ROSI</name>
<reference evidence="2" key="1">
    <citation type="submission" date="2020-03" db="EMBL/GenBank/DDBJ databases">
        <title>Castanea mollissima Vanexum genome sequencing.</title>
        <authorList>
            <person name="Staton M."/>
        </authorList>
    </citation>
    <scope>NUCLEOTIDE SEQUENCE</scope>
    <source>
        <tissue evidence="2">Leaf</tissue>
    </source>
</reference>
<organism evidence="2 3">
    <name type="scientific">Castanea mollissima</name>
    <name type="common">Chinese chestnut</name>
    <dbReference type="NCBI Taxonomy" id="60419"/>
    <lineage>
        <taxon>Eukaryota</taxon>
        <taxon>Viridiplantae</taxon>
        <taxon>Streptophyta</taxon>
        <taxon>Embryophyta</taxon>
        <taxon>Tracheophyta</taxon>
        <taxon>Spermatophyta</taxon>
        <taxon>Magnoliopsida</taxon>
        <taxon>eudicotyledons</taxon>
        <taxon>Gunneridae</taxon>
        <taxon>Pentapetalae</taxon>
        <taxon>rosids</taxon>
        <taxon>fabids</taxon>
        <taxon>Fagales</taxon>
        <taxon>Fagaceae</taxon>
        <taxon>Castanea</taxon>
    </lineage>
</organism>
<feature type="compositionally biased region" description="Polar residues" evidence="1">
    <location>
        <begin position="112"/>
        <end position="122"/>
    </location>
</feature>
<keyword evidence="3" id="KW-1185">Reference proteome</keyword>
<feature type="region of interest" description="Disordered" evidence="1">
    <location>
        <begin position="293"/>
        <end position="314"/>
    </location>
</feature>
<evidence type="ECO:0000313" key="2">
    <source>
        <dbReference type="EMBL" id="KAF3965608.1"/>
    </source>
</evidence>